<dbReference type="Proteomes" id="UP001174936">
    <property type="component" value="Unassembled WGS sequence"/>
</dbReference>
<keyword evidence="3" id="KW-1185">Reference proteome</keyword>
<dbReference type="EMBL" id="JAULSV010000006">
    <property type="protein sequence ID" value="KAK0640616.1"/>
    <property type="molecule type" value="Genomic_DNA"/>
</dbReference>
<proteinExistence type="predicted"/>
<organism evidence="2 3">
    <name type="scientific">Cercophora newfieldiana</name>
    <dbReference type="NCBI Taxonomy" id="92897"/>
    <lineage>
        <taxon>Eukaryota</taxon>
        <taxon>Fungi</taxon>
        <taxon>Dikarya</taxon>
        <taxon>Ascomycota</taxon>
        <taxon>Pezizomycotina</taxon>
        <taxon>Sordariomycetes</taxon>
        <taxon>Sordariomycetidae</taxon>
        <taxon>Sordariales</taxon>
        <taxon>Lasiosphaeriaceae</taxon>
        <taxon>Cercophora</taxon>
    </lineage>
</organism>
<evidence type="ECO:0000313" key="3">
    <source>
        <dbReference type="Proteomes" id="UP001174936"/>
    </source>
</evidence>
<name>A0AA39XVZ9_9PEZI</name>
<accession>A0AA39XVZ9</accession>
<evidence type="ECO:0000256" key="1">
    <source>
        <dbReference type="SAM" id="MobiDB-lite"/>
    </source>
</evidence>
<evidence type="ECO:0000313" key="2">
    <source>
        <dbReference type="EMBL" id="KAK0640616.1"/>
    </source>
</evidence>
<gene>
    <name evidence="2" type="ORF">B0T16DRAFT_460785</name>
</gene>
<sequence length="188" mass="21043">MEPGSDTNRPSAAGATTTGTIEPGQCLLSALPGEFRNKIYRYLFDDLFPKTDKGITNRKISTDVGSYVYSGITFALSLSNPFTASFLADGPTRHLPSVIIDMDNNMAVLHHKHRLTFRAVDEKGGVEFKPEQALSIFETLGSKAIRLERLQIWHTTLKTLAVPDWCPAVRIKQYSWVDEPLEVPWSKF</sequence>
<comment type="caution">
    <text evidence="2">The sequence shown here is derived from an EMBL/GenBank/DDBJ whole genome shotgun (WGS) entry which is preliminary data.</text>
</comment>
<reference evidence="2" key="1">
    <citation type="submission" date="2023-06" db="EMBL/GenBank/DDBJ databases">
        <title>Genome-scale phylogeny and comparative genomics of the fungal order Sordariales.</title>
        <authorList>
            <consortium name="Lawrence Berkeley National Laboratory"/>
            <person name="Hensen N."/>
            <person name="Bonometti L."/>
            <person name="Westerberg I."/>
            <person name="Brannstrom I.O."/>
            <person name="Guillou S."/>
            <person name="Cros-Aarteil S."/>
            <person name="Calhoun S."/>
            <person name="Haridas S."/>
            <person name="Kuo A."/>
            <person name="Mondo S."/>
            <person name="Pangilinan J."/>
            <person name="Riley R."/>
            <person name="Labutti K."/>
            <person name="Andreopoulos B."/>
            <person name="Lipzen A."/>
            <person name="Chen C."/>
            <person name="Yanf M."/>
            <person name="Daum C."/>
            <person name="Ng V."/>
            <person name="Clum A."/>
            <person name="Steindorff A."/>
            <person name="Ohm R."/>
            <person name="Martin F."/>
            <person name="Silar P."/>
            <person name="Natvig D."/>
            <person name="Lalanne C."/>
            <person name="Gautier V."/>
            <person name="Ament-Velasquez S.L."/>
            <person name="Kruys A."/>
            <person name="Hutchinson M.I."/>
            <person name="Powell A.J."/>
            <person name="Barry K."/>
            <person name="Miller A.N."/>
            <person name="Grigoriev I.V."/>
            <person name="Debuchy R."/>
            <person name="Gladieux P."/>
            <person name="Thoren M.H."/>
            <person name="Johannesson H."/>
        </authorList>
    </citation>
    <scope>NUCLEOTIDE SEQUENCE</scope>
    <source>
        <strain evidence="2">SMH2532-1</strain>
    </source>
</reference>
<feature type="region of interest" description="Disordered" evidence="1">
    <location>
        <begin position="1"/>
        <end position="20"/>
    </location>
</feature>
<dbReference type="AlphaFoldDB" id="A0AA39XVZ9"/>
<protein>
    <submittedName>
        <fullName evidence="2">Uncharacterized protein</fullName>
    </submittedName>
</protein>